<feature type="binding site" evidence="8">
    <location>
        <position position="47"/>
    </location>
    <ligand>
        <name>Mg(2+)</name>
        <dbReference type="ChEBI" id="CHEBI:18420"/>
    </ligand>
</feature>
<keyword evidence="8" id="KW-0460">Magnesium</keyword>
<keyword evidence="2" id="KW-0519">Myristate</keyword>
<dbReference type="GO" id="GO:0003924">
    <property type="term" value="F:GTPase activity"/>
    <property type="evidence" value="ECO:0007669"/>
    <property type="project" value="InterPro"/>
</dbReference>
<dbReference type="PANTHER" id="PTHR45697">
    <property type="entry name" value="ADP-RIBOSYLATION FACTOR-LIKE PROTEIN 2-RELATED"/>
    <property type="match status" value="1"/>
</dbReference>
<dbReference type="FunFam" id="3.40.50.300:FF:000393">
    <property type="entry name" value="ADP-ribosylation factor-like 2, arl2"/>
    <property type="match status" value="1"/>
</dbReference>
<dbReference type="InterPro" id="IPR027417">
    <property type="entry name" value="P-loop_NTPase"/>
</dbReference>
<evidence type="ECO:0000256" key="1">
    <source>
        <dbReference type="ARBA" id="ARBA00010290"/>
    </source>
</evidence>
<evidence type="ECO:0000313" key="10">
    <source>
        <dbReference type="EMBL" id="CAD8312269.1"/>
    </source>
</evidence>
<gene>
    <name evidence="10" type="ORF">TDUB1175_LOCUS11058</name>
</gene>
<dbReference type="EMBL" id="HBED01022098">
    <property type="protein sequence ID" value="CAD8312269.1"/>
    <property type="molecule type" value="Transcribed_RNA"/>
</dbReference>
<dbReference type="SMART" id="SM00177">
    <property type="entry name" value="ARF"/>
    <property type="match status" value="1"/>
</dbReference>
<protein>
    <recommendedName>
        <fullName evidence="6">ADP-ribosylation factor-like protein 2</fullName>
    </recommendedName>
</protein>
<dbReference type="GO" id="GO:0046872">
    <property type="term" value="F:metal ion binding"/>
    <property type="evidence" value="ECO:0007669"/>
    <property type="project" value="UniProtKB-KW"/>
</dbReference>
<dbReference type="InterPro" id="IPR044612">
    <property type="entry name" value="ARL2/3"/>
</dbReference>
<evidence type="ECO:0000256" key="6">
    <source>
        <dbReference type="ARBA" id="ARBA00026198"/>
    </source>
</evidence>
<dbReference type="SUPFAM" id="SSF52540">
    <property type="entry name" value="P-loop containing nucleoside triphosphate hydrolases"/>
    <property type="match status" value="1"/>
</dbReference>
<dbReference type="SMART" id="SM00175">
    <property type="entry name" value="RAB"/>
    <property type="match status" value="1"/>
</dbReference>
<dbReference type="Pfam" id="PF00025">
    <property type="entry name" value="Arf"/>
    <property type="match status" value="1"/>
</dbReference>
<dbReference type="SMART" id="SM00178">
    <property type="entry name" value="SAR"/>
    <property type="match status" value="1"/>
</dbReference>
<evidence type="ECO:0000256" key="9">
    <source>
        <dbReference type="RuleBase" id="RU003925"/>
    </source>
</evidence>
<feature type="binding site" evidence="8">
    <location>
        <position position="30"/>
    </location>
    <ligand>
        <name>Mg(2+)</name>
        <dbReference type="ChEBI" id="CHEBI:18420"/>
    </ligand>
</feature>
<evidence type="ECO:0000256" key="3">
    <source>
        <dbReference type="ARBA" id="ARBA00022741"/>
    </source>
</evidence>
<feature type="binding site" evidence="7">
    <location>
        <position position="69"/>
    </location>
    <ligand>
        <name>GTP</name>
        <dbReference type="ChEBI" id="CHEBI:37565"/>
    </ligand>
</feature>
<dbReference type="InterPro" id="IPR005225">
    <property type="entry name" value="Small_GTP-bd"/>
</dbReference>
<evidence type="ECO:0000256" key="7">
    <source>
        <dbReference type="PIRSR" id="PIRSR606689-1"/>
    </source>
</evidence>
<dbReference type="AlphaFoldDB" id="A0A7R9W3M4"/>
<evidence type="ECO:0000256" key="5">
    <source>
        <dbReference type="ARBA" id="ARBA00023288"/>
    </source>
</evidence>
<keyword evidence="8" id="KW-0479">Metal-binding</keyword>
<evidence type="ECO:0000256" key="8">
    <source>
        <dbReference type="PIRSR" id="PIRSR606689-2"/>
    </source>
</evidence>
<keyword evidence="5" id="KW-0449">Lipoprotein</keyword>
<comment type="similarity">
    <text evidence="1 9">Belongs to the small GTPase superfamily. Arf family.</text>
</comment>
<dbReference type="Gene3D" id="3.40.50.300">
    <property type="entry name" value="P-loop containing nucleotide triphosphate hydrolases"/>
    <property type="match status" value="1"/>
</dbReference>
<sequence>MGLLSILKKMKEKEKEVRLLILGLDNAGKTTILRKISGEPTDTVEPTVGFNIKTLEHRGYRLNLWDVGGQRTIRAYWRNYFECTDGVIWVVDSSDRARLKTCREELGRLLTQEKLAGASLLVLANKQDVEGAATAEEIKTTLELEVGKEYVNRHWAIFGCSAMTGDGLVEGIDWMVEDISNRIFMLS</sequence>
<dbReference type="PRINTS" id="PR00328">
    <property type="entry name" value="SAR1GTPBP"/>
</dbReference>
<dbReference type="PROSITE" id="PS51417">
    <property type="entry name" value="ARF"/>
    <property type="match status" value="1"/>
</dbReference>
<evidence type="ECO:0000256" key="4">
    <source>
        <dbReference type="ARBA" id="ARBA00023134"/>
    </source>
</evidence>
<dbReference type="GO" id="GO:0005525">
    <property type="term" value="F:GTP binding"/>
    <property type="evidence" value="ECO:0007669"/>
    <property type="project" value="UniProtKB-KW"/>
</dbReference>
<reference evidence="10" key="1">
    <citation type="submission" date="2021-01" db="EMBL/GenBank/DDBJ databases">
        <authorList>
            <person name="Corre E."/>
            <person name="Pelletier E."/>
            <person name="Niang G."/>
            <person name="Scheremetjew M."/>
            <person name="Finn R."/>
            <person name="Kale V."/>
            <person name="Holt S."/>
            <person name="Cochrane G."/>
            <person name="Meng A."/>
            <person name="Brown T."/>
            <person name="Cohen L."/>
        </authorList>
    </citation>
    <scope>NUCLEOTIDE SEQUENCE</scope>
    <source>
        <strain evidence="10">CCMP147</strain>
    </source>
</reference>
<feature type="binding site" evidence="7">
    <location>
        <begin position="125"/>
        <end position="128"/>
    </location>
    <ligand>
        <name>GTP</name>
        <dbReference type="ChEBI" id="CHEBI:37565"/>
    </ligand>
</feature>
<name>A0A7R9W3M4_9STRA</name>
<dbReference type="InterPro" id="IPR006689">
    <property type="entry name" value="Small_GTPase_ARF/SAR"/>
</dbReference>
<accession>A0A7R9W3M4</accession>
<dbReference type="NCBIfam" id="TIGR00231">
    <property type="entry name" value="small_GTP"/>
    <property type="match status" value="1"/>
</dbReference>
<evidence type="ECO:0000256" key="2">
    <source>
        <dbReference type="ARBA" id="ARBA00022707"/>
    </source>
</evidence>
<proteinExistence type="inferred from homology"/>
<organism evidence="10">
    <name type="scientific">Pseudictyota dubia</name>
    <dbReference type="NCBI Taxonomy" id="2749911"/>
    <lineage>
        <taxon>Eukaryota</taxon>
        <taxon>Sar</taxon>
        <taxon>Stramenopiles</taxon>
        <taxon>Ochrophyta</taxon>
        <taxon>Bacillariophyta</taxon>
        <taxon>Mediophyceae</taxon>
        <taxon>Biddulphiophycidae</taxon>
        <taxon>Eupodiscales</taxon>
        <taxon>Odontellaceae</taxon>
        <taxon>Pseudictyota</taxon>
    </lineage>
</organism>
<keyword evidence="4 7" id="KW-0342">GTP-binding</keyword>
<keyword evidence="3 7" id="KW-0547">Nucleotide-binding</keyword>
<feature type="binding site" evidence="7">
    <location>
        <begin position="23"/>
        <end position="30"/>
    </location>
    <ligand>
        <name>GTP</name>
        <dbReference type="ChEBI" id="CHEBI:37565"/>
    </ligand>
</feature>